<evidence type="ECO:0000313" key="4">
    <source>
        <dbReference type="EMBL" id="KAF7698366.1"/>
    </source>
</evidence>
<keyword evidence="5" id="KW-1185">Reference proteome</keyword>
<organism evidence="4 5">
    <name type="scientific">Silurus meridionalis</name>
    <name type="common">Southern catfish</name>
    <name type="synonym">Silurus soldatovi meridionalis</name>
    <dbReference type="NCBI Taxonomy" id="175797"/>
    <lineage>
        <taxon>Eukaryota</taxon>
        <taxon>Metazoa</taxon>
        <taxon>Chordata</taxon>
        <taxon>Craniata</taxon>
        <taxon>Vertebrata</taxon>
        <taxon>Euteleostomi</taxon>
        <taxon>Actinopterygii</taxon>
        <taxon>Neopterygii</taxon>
        <taxon>Teleostei</taxon>
        <taxon>Ostariophysi</taxon>
        <taxon>Siluriformes</taxon>
        <taxon>Siluridae</taxon>
        <taxon>Silurus</taxon>
    </lineage>
</organism>
<feature type="chain" id="PRO_5035781616" evidence="3">
    <location>
        <begin position="18"/>
        <end position="242"/>
    </location>
</feature>
<keyword evidence="2" id="KW-0472">Membrane</keyword>
<sequence length="242" mass="27498">MLTVFGFLLMFYVAASGLQSEDPVVCRFTENDTCYVARGQQVHLPIPPVEGFSLLIGNRAILRFRKNTNTPTPNPSRWLFVKENNTMILTSAEWSDSGTYTLETFDAGGTSKGKYTLQIYMKDLTLVILSSVCASLIVLAVLAFFVYKKRHRLRNKQEPSQNGKDSYTQVLRLTPKRTVTNPSAAQAPNEDVKNTYPSQRNQEKREEEVPYTELMFNTPSQEKNEISNEQDKCVYSQIQYGP</sequence>
<name>A0A8T0AZG9_SILME</name>
<dbReference type="EMBL" id="JABFDY010000014">
    <property type="protein sequence ID" value="KAF7698366.1"/>
    <property type="molecule type" value="Genomic_DNA"/>
</dbReference>
<dbReference type="AlphaFoldDB" id="A0A8T0AZG9"/>
<feature type="transmembrane region" description="Helical" evidence="2">
    <location>
        <begin position="124"/>
        <end position="147"/>
    </location>
</feature>
<keyword evidence="2" id="KW-1133">Transmembrane helix</keyword>
<evidence type="ECO:0000256" key="3">
    <source>
        <dbReference type="SAM" id="SignalP"/>
    </source>
</evidence>
<reference evidence="4" key="1">
    <citation type="submission" date="2020-08" db="EMBL/GenBank/DDBJ databases">
        <title>Chromosome-level assembly of Southern catfish (Silurus meridionalis) provides insights into visual adaptation to the nocturnal and benthic lifestyles.</title>
        <authorList>
            <person name="Zhang Y."/>
            <person name="Wang D."/>
            <person name="Peng Z."/>
        </authorList>
    </citation>
    <scope>NUCLEOTIDE SEQUENCE</scope>
    <source>
        <strain evidence="4">SWU-2019-XX</strain>
        <tissue evidence="4">Muscle</tissue>
    </source>
</reference>
<evidence type="ECO:0000256" key="2">
    <source>
        <dbReference type="SAM" id="Phobius"/>
    </source>
</evidence>
<dbReference type="InterPro" id="IPR013783">
    <property type="entry name" value="Ig-like_fold"/>
</dbReference>
<proteinExistence type="predicted"/>
<accession>A0A8T0AZG9</accession>
<dbReference type="Gene3D" id="2.60.40.10">
    <property type="entry name" value="Immunoglobulins"/>
    <property type="match status" value="1"/>
</dbReference>
<feature type="region of interest" description="Disordered" evidence="1">
    <location>
        <begin position="155"/>
        <end position="242"/>
    </location>
</feature>
<evidence type="ECO:0000256" key="1">
    <source>
        <dbReference type="SAM" id="MobiDB-lite"/>
    </source>
</evidence>
<evidence type="ECO:0000313" key="5">
    <source>
        <dbReference type="Proteomes" id="UP000606274"/>
    </source>
</evidence>
<feature type="signal peptide" evidence="3">
    <location>
        <begin position="1"/>
        <end position="17"/>
    </location>
</feature>
<gene>
    <name evidence="4" type="ORF">HF521_004876</name>
</gene>
<comment type="caution">
    <text evidence="4">The sequence shown here is derived from an EMBL/GenBank/DDBJ whole genome shotgun (WGS) entry which is preliminary data.</text>
</comment>
<feature type="compositionally biased region" description="Basic and acidic residues" evidence="1">
    <location>
        <begin position="222"/>
        <end position="232"/>
    </location>
</feature>
<dbReference type="Proteomes" id="UP000606274">
    <property type="component" value="Unassembled WGS sequence"/>
</dbReference>
<dbReference type="InterPro" id="IPR036179">
    <property type="entry name" value="Ig-like_dom_sf"/>
</dbReference>
<protein>
    <submittedName>
        <fullName evidence="4">Uncharacterized protein</fullName>
    </submittedName>
</protein>
<keyword evidence="2" id="KW-0812">Transmembrane</keyword>
<keyword evidence="3" id="KW-0732">Signal</keyword>
<dbReference type="SUPFAM" id="SSF48726">
    <property type="entry name" value="Immunoglobulin"/>
    <property type="match status" value="1"/>
</dbReference>
<feature type="compositionally biased region" description="Polar residues" evidence="1">
    <location>
        <begin position="158"/>
        <end position="186"/>
    </location>
</feature>
<dbReference type="OrthoDB" id="8439544at2759"/>